<keyword evidence="5 6" id="KW-0804">Transcription</keyword>
<gene>
    <name evidence="6 9" type="primary">nusB</name>
    <name evidence="9" type="ORF">CGLY_08310</name>
</gene>
<accession>X5DTV5</accession>
<evidence type="ECO:0000313" key="10">
    <source>
        <dbReference type="Proteomes" id="UP000023703"/>
    </source>
</evidence>
<evidence type="ECO:0000259" key="8">
    <source>
        <dbReference type="Pfam" id="PF01029"/>
    </source>
</evidence>
<dbReference type="RefSeq" id="WP_038548483.1">
    <property type="nucleotide sequence ID" value="NZ_CP006842.1"/>
</dbReference>
<dbReference type="HOGENOM" id="CLU_087843_2_0_11"/>
<keyword evidence="4 6" id="KW-0805">Transcription regulation</keyword>
<dbReference type="PANTHER" id="PTHR11078">
    <property type="entry name" value="N UTILIZATION SUBSTANCE PROTEIN B-RELATED"/>
    <property type="match status" value="1"/>
</dbReference>
<organism evidence="9 10">
    <name type="scientific">Corynebacterium glyciniphilum AJ 3170</name>
    <dbReference type="NCBI Taxonomy" id="1404245"/>
    <lineage>
        <taxon>Bacteria</taxon>
        <taxon>Bacillati</taxon>
        <taxon>Actinomycetota</taxon>
        <taxon>Actinomycetes</taxon>
        <taxon>Mycobacteriales</taxon>
        <taxon>Corynebacteriaceae</taxon>
        <taxon>Corynebacterium</taxon>
    </lineage>
</organism>
<dbReference type="EMBL" id="CP006842">
    <property type="protein sequence ID" value="AHW64107.1"/>
    <property type="molecule type" value="Genomic_DNA"/>
</dbReference>
<dbReference type="HAMAP" id="MF_00073">
    <property type="entry name" value="NusB"/>
    <property type="match status" value="1"/>
</dbReference>
<dbReference type="AlphaFoldDB" id="X5DTV5"/>
<proteinExistence type="inferred from homology"/>
<keyword evidence="2 6" id="KW-0889">Transcription antitermination</keyword>
<dbReference type="eggNOG" id="COG0781">
    <property type="taxonomic scope" value="Bacteria"/>
</dbReference>
<keyword evidence="10" id="KW-1185">Reference proteome</keyword>
<dbReference type="InterPro" id="IPR035926">
    <property type="entry name" value="NusB-like_sf"/>
</dbReference>
<evidence type="ECO:0000256" key="5">
    <source>
        <dbReference type="ARBA" id="ARBA00023163"/>
    </source>
</evidence>
<evidence type="ECO:0000256" key="2">
    <source>
        <dbReference type="ARBA" id="ARBA00022814"/>
    </source>
</evidence>
<evidence type="ECO:0000313" key="9">
    <source>
        <dbReference type="EMBL" id="AHW64107.1"/>
    </source>
</evidence>
<evidence type="ECO:0000256" key="4">
    <source>
        <dbReference type="ARBA" id="ARBA00023015"/>
    </source>
</evidence>
<keyword evidence="3 6" id="KW-0694">RNA-binding</keyword>
<sequence length="204" mass="22424">MADRESGESYRRHGARYKARQRAVDILFEAEFRDIDPVEIVEDRVELARDESNQVKPVPEYAARIVPGVASALDEIDEAIAAHLSSTWRLERLPAVDRAVLRVSAWELLYNDEVPARVALKEGIELASEYSHDKAPGYVNAVLDGIARDKRLADEASAAAQAEQDAAEAKRAQDAERAKADSLIDGIVEETPGTPDETGETGEK</sequence>
<dbReference type="Pfam" id="PF01029">
    <property type="entry name" value="NusB"/>
    <property type="match status" value="1"/>
</dbReference>
<feature type="compositionally biased region" description="Basic and acidic residues" evidence="7">
    <location>
        <begin position="167"/>
        <end position="182"/>
    </location>
</feature>
<evidence type="ECO:0000256" key="7">
    <source>
        <dbReference type="SAM" id="MobiDB-lite"/>
    </source>
</evidence>
<feature type="domain" description="NusB/RsmB/TIM44" evidence="8">
    <location>
        <begin position="18"/>
        <end position="148"/>
    </location>
</feature>
<evidence type="ECO:0000256" key="6">
    <source>
        <dbReference type="HAMAP-Rule" id="MF_00073"/>
    </source>
</evidence>
<dbReference type="SUPFAM" id="SSF48013">
    <property type="entry name" value="NusB-like"/>
    <property type="match status" value="1"/>
</dbReference>
<dbReference type="OrthoDB" id="3528057at2"/>
<evidence type="ECO:0000256" key="1">
    <source>
        <dbReference type="ARBA" id="ARBA00005952"/>
    </source>
</evidence>
<dbReference type="GO" id="GO:0006353">
    <property type="term" value="P:DNA-templated transcription termination"/>
    <property type="evidence" value="ECO:0007669"/>
    <property type="project" value="UniProtKB-UniRule"/>
</dbReference>
<dbReference type="GO" id="GO:0031564">
    <property type="term" value="P:transcription antitermination"/>
    <property type="evidence" value="ECO:0007669"/>
    <property type="project" value="UniProtKB-KW"/>
</dbReference>
<dbReference type="STRING" id="1404245.CGLY_08310"/>
<dbReference type="Proteomes" id="UP000023703">
    <property type="component" value="Chromosome"/>
</dbReference>
<comment type="similarity">
    <text evidence="1 6">Belongs to the NusB family.</text>
</comment>
<reference evidence="9 10" key="1">
    <citation type="journal article" date="2015" name="Int. J. Syst. Evol. Microbiol.">
        <title>Revisiting Corynebacterium glyciniphilum (ex Kubota et al., 1972) sp. nov., nom. rev., isolated from putrefied banana.</title>
        <authorList>
            <person name="Al-Dilaimi A."/>
            <person name="Bednarz H."/>
            <person name="Lomker A."/>
            <person name="Niehaus K."/>
            <person name="Kalinowski J."/>
            <person name="Ruckert C."/>
        </authorList>
    </citation>
    <scope>NUCLEOTIDE SEQUENCE [LARGE SCALE GENOMIC DNA]</scope>
    <source>
        <strain evidence="9">AJ 3170</strain>
    </source>
</reference>
<feature type="region of interest" description="Disordered" evidence="7">
    <location>
        <begin position="157"/>
        <end position="204"/>
    </location>
</feature>
<dbReference type="KEGG" id="cgy:CGLY_08310"/>
<dbReference type="GO" id="GO:0003723">
    <property type="term" value="F:RNA binding"/>
    <property type="evidence" value="ECO:0007669"/>
    <property type="project" value="UniProtKB-UniRule"/>
</dbReference>
<evidence type="ECO:0000256" key="3">
    <source>
        <dbReference type="ARBA" id="ARBA00022884"/>
    </source>
</evidence>
<dbReference type="InterPro" id="IPR011605">
    <property type="entry name" value="NusB_fam"/>
</dbReference>
<dbReference type="PANTHER" id="PTHR11078:SF3">
    <property type="entry name" value="ANTITERMINATION NUSB DOMAIN-CONTAINING PROTEIN"/>
    <property type="match status" value="1"/>
</dbReference>
<comment type="function">
    <text evidence="6">Involved in transcription antitermination. Required for transcription of ribosomal RNA (rRNA) genes. Binds specifically to the boxA antiterminator sequence of the ribosomal RNA (rrn) operons.</text>
</comment>
<dbReference type="GO" id="GO:0005829">
    <property type="term" value="C:cytosol"/>
    <property type="evidence" value="ECO:0007669"/>
    <property type="project" value="TreeGrafter"/>
</dbReference>
<name>X5DTV5_9CORY</name>
<dbReference type="InterPro" id="IPR006027">
    <property type="entry name" value="NusB_RsmB_TIM44"/>
</dbReference>
<protein>
    <recommendedName>
        <fullName evidence="6">Transcription antitermination protein NusB</fullName>
    </recommendedName>
    <alternativeName>
        <fullName evidence="6">Antitermination factor NusB</fullName>
    </alternativeName>
</protein>
<dbReference type="NCBIfam" id="TIGR01951">
    <property type="entry name" value="nusB"/>
    <property type="match status" value="1"/>
</dbReference>
<dbReference type="Gene3D" id="1.10.940.10">
    <property type="entry name" value="NusB-like"/>
    <property type="match status" value="1"/>
</dbReference>